<dbReference type="SMART" id="SM00487">
    <property type="entry name" value="DEXDc"/>
    <property type="match status" value="1"/>
</dbReference>
<evidence type="ECO:0000256" key="5">
    <source>
        <dbReference type="SAM" id="MobiDB-lite"/>
    </source>
</evidence>
<dbReference type="GO" id="GO:0003724">
    <property type="term" value="F:RNA helicase activity"/>
    <property type="evidence" value="ECO:0007669"/>
    <property type="project" value="InterPro"/>
</dbReference>
<dbReference type="STRING" id="1076937.SAMN04488120_101221"/>
<dbReference type="PROSITE" id="PS51194">
    <property type="entry name" value="HELICASE_CTER"/>
    <property type="match status" value="1"/>
</dbReference>
<feature type="domain" description="Helicase C-terminal" evidence="7">
    <location>
        <begin position="292"/>
        <end position="459"/>
    </location>
</feature>
<dbReference type="InterPro" id="IPR024590">
    <property type="entry name" value="HrpA_C"/>
</dbReference>
<evidence type="ECO:0000259" key="7">
    <source>
        <dbReference type="PROSITE" id="PS51194"/>
    </source>
</evidence>
<dbReference type="Pfam" id="PF11898">
    <property type="entry name" value="DUF3418"/>
    <property type="match status" value="1"/>
</dbReference>
<evidence type="ECO:0000256" key="2">
    <source>
        <dbReference type="ARBA" id="ARBA00022801"/>
    </source>
</evidence>
<sequence>MARCGEHHPQRRAARVSSAAAPRDLTVSESSAFAERYAAVRDRLLVRDALRLDRLLAQSNARRLDAHRFERDVQQALLRAENRARLRPQQIDYPEALPVVQMRETLLAAMRAHPVVVVCGETGSGKTTQLPKLCLELGYGMRGQIGHTQPRRLAARSIASRIAAELKTELGQLVGYETRFDRRVSDASLIKLMTDGILLAELGRDPLLAGYDAIIIDEAHERTLNIDFLLGWLKRILPQRPDLKVIVTSATLDPERLSRHFGGAPIIEVSGRTYPVEIRYRPLADDSDAEGAIADAVAELWSRGASGGILVFLPGEREIRDAARVLGGRFPDAEILPLYSRLASSAQDLVFLPARKPRIVLATNVAETSLTVPGIRYVIDTGTARISRFAPRTGVQQLHIEPVSQASANQRAGRCGRLGPGTCIRLYAADDFAARPAFTDPEIKRANLAGVLLQMAALGLGRIETFPWVDAPEGRHVAEATRVLEMLGAFDERGMLTPLGRELARLPLDPCIGRIALAGRGTPVETEVFVLAAALSVQDPHEVPADAPDAAREKHAQWRHRRSDFLSLLLLWQRFRQWSASASNRQLRRLCREHFVSFLRLEEWEAVYHQICELLGSRTATSAPNWTAESLEAVYAPIHQALLAGLIDHIGQKLPEQPEYQGPKGRRFRLHPGSALAKKMPPWVMSAQLAQTSRLYARTNAAIEPQWLESVAGHLLKRSLLHPTWHPERGEVLATEHLSLLGLALGTRARHYGSTHPAEARAIFIREALVNGRIPKKPAFLEHNLGVIAAIREKETRLRRPDLLADTADLFRWYDERLPPQICTTAALKRALADPTPPRLAERLTMTERDALRPGANADVGALFPDHLDIGGIRVALSYHHEPGAAHDGVTFHIPVDQAHALPPEVFDWLVPGLRPDLIEGLIRTLPNRLRRAFTPIAAFAQAAGARLDPAHGALLPQLCRALEAMTGVAVTPADFAPAQLEPYLKPRFQLLDADGRVLASGDSLAALRQHHRGAARAALARAAARDETLARWTRTGISDWDFDDLPTHVVLATGARAHPALDAQEERIDLRLFESAEAAARAHHAGVRALLLLRLSDRLRDLGKQVRRHLGLLATAFALDVDVLARQLAERSADAVLLDPLPYTRAQFQAALEKRGAFSTDAQRRLEDIARWLGRARELRARIEALGTRWPDASADLRDQLGSLFAPGFIHAIPEPQWQRIALYLRAIDVRLERLTHKPARDAALLHQIAPYVARLPHPFHPARWLLEEWRIALFAQELRAQGAPSAAKIDAALRG</sequence>
<feature type="domain" description="Helicase ATP-binding" evidence="6">
    <location>
        <begin position="107"/>
        <end position="270"/>
    </location>
</feature>
<dbReference type="GO" id="GO:0016787">
    <property type="term" value="F:hydrolase activity"/>
    <property type="evidence" value="ECO:0007669"/>
    <property type="project" value="UniProtKB-KW"/>
</dbReference>
<protein>
    <submittedName>
        <fullName evidence="8">ATP-dependent helicase HrpA</fullName>
    </submittedName>
</protein>
<keyword evidence="9" id="KW-1185">Reference proteome</keyword>
<keyword evidence="1" id="KW-0547">Nucleotide-binding</keyword>
<keyword evidence="3 8" id="KW-0347">Helicase</keyword>
<dbReference type="InterPro" id="IPR014001">
    <property type="entry name" value="Helicase_ATP-bd"/>
</dbReference>
<dbReference type="InterPro" id="IPR011709">
    <property type="entry name" value="DEAD-box_helicase_OB_fold"/>
</dbReference>
<proteinExistence type="predicted"/>
<dbReference type="PANTHER" id="PTHR18934">
    <property type="entry name" value="ATP-DEPENDENT RNA HELICASE"/>
    <property type="match status" value="1"/>
</dbReference>
<keyword evidence="4" id="KW-0067">ATP-binding</keyword>
<dbReference type="SMART" id="SM00847">
    <property type="entry name" value="HA2"/>
    <property type="match status" value="1"/>
</dbReference>
<dbReference type="Pfam" id="PF04408">
    <property type="entry name" value="WHD_HA2"/>
    <property type="match status" value="1"/>
</dbReference>
<dbReference type="InterPro" id="IPR003593">
    <property type="entry name" value="AAA+_ATPase"/>
</dbReference>
<dbReference type="SUPFAM" id="SSF52540">
    <property type="entry name" value="P-loop containing nucleoside triphosphate hydrolases"/>
    <property type="match status" value="1"/>
</dbReference>
<dbReference type="SMART" id="SM00490">
    <property type="entry name" value="HELICc"/>
    <property type="match status" value="1"/>
</dbReference>
<dbReference type="PROSITE" id="PS51192">
    <property type="entry name" value="HELICASE_ATP_BIND_1"/>
    <property type="match status" value="1"/>
</dbReference>
<dbReference type="Proteomes" id="UP000199771">
    <property type="component" value="Unassembled WGS sequence"/>
</dbReference>
<feature type="region of interest" description="Disordered" evidence="5">
    <location>
        <begin position="1"/>
        <end position="21"/>
    </location>
</feature>
<reference evidence="8 9" key="1">
    <citation type="submission" date="2016-10" db="EMBL/GenBank/DDBJ databases">
        <authorList>
            <person name="de Groot N.N."/>
        </authorList>
    </citation>
    <scope>NUCLEOTIDE SEQUENCE [LARGE SCALE GENOMIC DNA]</scope>
    <source>
        <strain evidence="8 9">DSM 23609</strain>
    </source>
</reference>
<dbReference type="InterPro" id="IPR011545">
    <property type="entry name" value="DEAD/DEAH_box_helicase_dom"/>
</dbReference>
<dbReference type="InterPro" id="IPR027417">
    <property type="entry name" value="P-loop_NTPase"/>
</dbReference>
<dbReference type="Pfam" id="PF07717">
    <property type="entry name" value="OB_NTP_bind"/>
    <property type="match status" value="1"/>
</dbReference>
<dbReference type="Gene3D" id="3.40.50.300">
    <property type="entry name" value="P-loop containing nucleotide triphosphate hydrolases"/>
    <property type="match status" value="2"/>
</dbReference>
<keyword evidence="2" id="KW-0378">Hydrolase</keyword>
<dbReference type="NCBIfam" id="TIGR01967">
    <property type="entry name" value="DEAH_box_HrpA"/>
    <property type="match status" value="1"/>
</dbReference>
<evidence type="ECO:0000256" key="4">
    <source>
        <dbReference type="ARBA" id="ARBA00022840"/>
    </source>
</evidence>
<evidence type="ECO:0000259" key="6">
    <source>
        <dbReference type="PROSITE" id="PS51192"/>
    </source>
</evidence>
<dbReference type="Pfam" id="PF00270">
    <property type="entry name" value="DEAD"/>
    <property type="match status" value="1"/>
</dbReference>
<dbReference type="InterPro" id="IPR010222">
    <property type="entry name" value="RNA_helicase_HrpA"/>
</dbReference>
<dbReference type="InterPro" id="IPR001650">
    <property type="entry name" value="Helicase_C-like"/>
</dbReference>
<accession>A0A1I2H7S6</accession>
<evidence type="ECO:0000256" key="1">
    <source>
        <dbReference type="ARBA" id="ARBA00022741"/>
    </source>
</evidence>
<evidence type="ECO:0000313" key="8">
    <source>
        <dbReference type="EMBL" id="SFF25732.1"/>
    </source>
</evidence>
<dbReference type="Pfam" id="PF00271">
    <property type="entry name" value="Helicase_C"/>
    <property type="match status" value="1"/>
</dbReference>
<gene>
    <name evidence="8" type="ORF">SAMN04488120_101221</name>
</gene>
<dbReference type="EMBL" id="FOOC01000001">
    <property type="protein sequence ID" value="SFF25732.1"/>
    <property type="molecule type" value="Genomic_DNA"/>
</dbReference>
<evidence type="ECO:0000256" key="3">
    <source>
        <dbReference type="ARBA" id="ARBA00022806"/>
    </source>
</evidence>
<dbReference type="InterPro" id="IPR048333">
    <property type="entry name" value="HA2_WH"/>
</dbReference>
<dbReference type="GO" id="GO:0003723">
    <property type="term" value="F:RNA binding"/>
    <property type="evidence" value="ECO:0007669"/>
    <property type="project" value="TreeGrafter"/>
</dbReference>
<dbReference type="SMART" id="SM00382">
    <property type="entry name" value="AAA"/>
    <property type="match status" value="1"/>
</dbReference>
<dbReference type="PANTHER" id="PTHR18934:SF99">
    <property type="entry name" value="ATP-DEPENDENT RNA HELICASE DHX37-RELATED"/>
    <property type="match status" value="1"/>
</dbReference>
<dbReference type="Gene3D" id="1.20.120.1080">
    <property type="match status" value="1"/>
</dbReference>
<dbReference type="InterPro" id="IPR007502">
    <property type="entry name" value="Helicase-assoc_dom"/>
</dbReference>
<organism evidence="8 9">
    <name type="scientific">Fontimonas thermophila</name>
    <dbReference type="NCBI Taxonomy" id="1076937"/>
    <lineage>
        <taxon>Bacteria</taxon>
        <taxon>Pseudomonadati</taxon>
        <taxon>Pseudomonadota</taxon>
        <taxon>Gammaproteobacteria</taxon>
        <taxon>Nevskiales</taxon>
        <taxon>Nevskiaceae</taxon>
        <taxon>Fontimonas</taxon>
    </lineage>
</organism>
<evidence type="ECO:0000313" key="9">
    <source>
        <dbReference type="Proteomes" id="UP000199771"/>
    </source>
</evidence>
<name>A0A1I2H7S6_9GAMM</name>
<dbReference type="CDD" id="cd18791">
    <property type="entry name" value="SF2_C_RHA"/>
    <property type="match status" value="1"/>
</dbReference>
<dbReference type="GO" id="GO:0005524">
    <property type="term" value="F:ATP binding"/>
    <property type="evidence" value="ECO:0007669"/>
    <property type="project" value="UniProtKB-KW"/>
</dbReference>